<name>A0ABU3IQM4_9BACE</name>
<dbReference type="Gene3D" id="1.10.10.60">
    <property type="entry name" value="Homeodomain-like"/>
    <property type="match status" value="1"/>
</dbReference>
<accession>A0ABU3IQM4</accession>
<evidence type="ECO:0000256" key="3">
    <source>
        <dbReference type="ARBA" id="ARBA00023163"/>
    </source>
</evidence>
<reference evidence="6" key="1">
    <citation type="submission" date="2023-07" db="EMBL/GenBank/DDBJ databases">
        <title>Reintroducing virulent viruses to syntetic microbiomes.</title>
        <authorList>
            <person name="Wilde J."/>
            <person name="Boyes R."/>
            <person name="Robinson A.V."/>
            <person name="Daisley B.A."/>
            <person name="Allen-Vercoe E."/>
        </authorList>
    </citation>
    <scope>NUCLEOTIDE SEQUENCE [LARGE SCALE GENOMIC DNA]</scope>
    <source>
        <strain evidence="6">225S_1D6FAA</strain>
    </source>
</reference>
<gene>
    <name evidence="5" type="ORF">RO706_03375</name>
</gene>
<evidence type="ECO:0000259" key="4">
    <source>
        <dbReference type="PROSITE" id="PS01124"/>
    </source>
</evidence>
<dbReference type="RefSeq" id="WP_138274469.1">
    <property type="nucleotide sequence ID" value="NZ_JAVSNG010000001.1"/>
</dbReference>
<comment type="caution">
    <text evidence="5">The sequence shown here is derived from an EMBL/GenBank/DDBJ whole genome shotgun (WGS) entry which is preliminary data.</text>
</comment>
<dbReference type="SMART" id="SM00342">
    <property type="entry name" value="HTH_ARAC"/>
    <property type="match status" value="1"/>
</dbReference>
<dbReference type="EMBL" id="JAVSNG010000001">
    <property type="protein sequence ID" value="MDT4403258.1"/>
    <property type="molecule type" value="Genomic_DNA"/>
</dbReference>
<evidence type="ECO:0000256" key="2">
    <source>
        <dbReference type="ARBA" id="ARBA00023125"/>
    </source>
</evidence>
<keyword evidence="1" id="KW-0805">Transcription regulation</keyword>
<protein>
    <submittedName>
        <fullName evidence="5">Helix-turn-helix domain-containing protein</fullName>
    </submittedName>
</protein>
<dbReference type="PROSITE" id="PS01124">
    <property type="entry name" value="HTH_ARAC_FAMILY_2"/>
    <property type="match status" value="1"/>
</dbReference>
<dbReference type="InterPro" id="IPR018060">
    <property type="entry name" value="HTH_AraC"/>
</dbReference>
<keyword evidence="2" id="KW-0238">DNA-binding</keyword>
<feature type="domain" description="HTH araC/xylS-type" evidence="4">
    <location>
        <begin position="201"/>
        <end position="299"/>
    </location>
</feature>
<sequence>MKNQDTILSNFDNISRIYGAYHIGEEFIMIDNLDDELVPEDIDSVFVKYPIRITCNTVYFCVQGTLTVKINLHEYQISSNETLTILPGSIMEVVDSSFDVRIAVISFSNDYFSPIEHTETSMNISQIVSVNPKISLTEPLMRECIDIYLKMKEKLKQKDNPFRKFALKAYSYVLCAISFEQLVTKPIEKISNTDRPMSLYDQFIKLVQQNFRQHRTIQYYAEMLNITPKYFSVLIKKVSGKTAGEWIDEYVLLEARALLKSRQYTVQQVSDMLSFPNQSFFAKYFKAHTGLTPTQYQTSTD</sequence>
<keyword evidence="3" id="KW-0804">Transcription</keyword>
<keyword evidence="6" id="KW-1185">Reference proteome</keyword>
<dbReference type="SUPFAM" id="SSF46689">
    <property type="entry name" value="Homeodomain-like"/>
    <property type="match status" value="1"/>
</dbReference>
<proteinExistence type="predicted"/>
<dbReference type="PANTHER" id="PTHR43280">
    <property type="entry name" value="ARAC-FAMILY TRANSCRIPTIONAL REGULATOR"/>
    <property type="match status" value="1"/>
</dbReference>
<evidence type="ECO:0000313" key="5">
    <source>
        <dbReference type="EMBL" id="MDT4403258.1"/>
    </source>
</evidence>
<dbReference type="PANTHER" id="PTHR43280:SF32">
    <property type="entry name" value="TRANSCRIPTIONAL REGULATORY PROTEIN"/>
    <property type="match status" value="1"/>
</dbReference>
<organism evidence="5 6">
    <name type="scientific">Bacteroides koreensis</name>
    <dbReference type="NCBI Taxonomy" id="1912896"/>
    <lineage>
        <taxon>Bacteria</taxon>
        <taxon>Pseudomonadati</taxon>
        <taxon>Bacteroidota</taxon>
        <taxon>Bacteroidia</taxon>
        <taxon>Bacteroidales</taxon>
        <taxon>Bacteroidaceae</taxon>
        <taxon>Bacteroides</taxon>
    </lineage>
</organism>
<evidence type="ECO:0000256" key="1">
    <source>
        <dbReference type="ARBA" id="ARBA00023015"/>
    </source>
</evidence>
<dbReference type="InterPro" id="IPR009057">
    <property type="entry name" value="Homeodomain-like_sf"/>
</dbReference>
<dbReference type="Pfam" id="PF12833">
    <property type="entry name" value="HTH_18"/>
    <property type="match status" value="1"/>
</dbReference>
<dbReference type="Proteomes" id="UP001269297">
    <property type="component" value="Unassembled WGS sequence"/>
</dbReference>
<evidence type="ECO:0000313" key="6">
    <source>
        <dbReference type="Proteomes" id="UP001269297"/>
    </source>
</evidence>